<dbReference type="InterPro" id="IPR024705">
    <property type="entry name" value="Ssp411"/>
</dbReference>
<reference evidence="2" key="1">
    <citation type="submission" date="2022-11" db="EMBL/GenBank/DDBJ databases">
        <title>Salinimicrobium profundisediminis sp. nov., isolated from deep-sea sediment of the Mariana Trench.</title>
        <authorList>
            <person name="Fu H."/>
        </authorList>
    </citation>
    <scope>NUCLEOTIDE SEQUENCE</scope>
    <source>
        <strain evidence="2">MT39</strain>
    </source>
</reference>
<dbReference type="PIRSF" id="PIRSF006402">
    <property type="entry name" value="UCP006402_thioredoxin"/>
    <property type="match status" value="1"/>
</dbReference>
<organism evidence="2 3">
    <name type="scientific">Salinimicrobium profundisediminis</name>
    <dbReference type="NCBI Taxonomy" id="2994553"/>
    <lineage>
        <taxon>Bacteria</taxon>
        <taxon>Pseudomonadati</taxon>
        <taxon>Bacteroidota</taxon>
        <taxon>Flavobacteriia</taxon>
        <taxon>Flavobacteriales</taxon>
        <taxon>Flavobacteriaceae</taxon>
        <taxon>Salinimicrobium</taxon>
    </lineage>
</organism>
<dbReference type="EMBL" id="JAPJDA010000001">
    <property type="protein sequence ID" value="MCX2836596.1"/>
    <property type="molecule type" value="Genomic_DNA"/>
</dbReference>
<dbReference type="PROSITE" id="PS51257">
    <property type="entry name" value="PROKAR_LIPOPROTEIN"/>
    <property type="match status" value="1"/>
</dbReference>
<dbReference type="GO" id="GO:0005975">
    <property type="term" value="P:carbohydrate metabolic process"/>
    <property type="evidence" value="ECO:0007669"/>
    <property type="project" value="InterPro"/>
</dbReference>
<dbReference type="Gene3D" id="1.50.10.20">
    <property type="match status" value="2"/>
</dbReference>
<dbReference type="AlphaFoldDB" id="A0A9X3CTZ3"/>
<name>A0A9X3CTZ3_9FLAO</name>
<dbReference type="InterPro" id="IPR036249">
    <property type="entry name" value="Thioredoxin-like_sf"/>
</dbReference>
<sequence>MEIISGKIKIRLPLLISLLLILSCLLVGCKKDSKEEGSKESRLAGASSPYLRGHADNPVDWYEWGSEAIEKAKAEDKPIIISVGYASCHWCHVMEKESFMDTSVAAIMNRDFISIKIDREERPDIDKIYMNAAQLLNGSGGWPLNAVALPNGKPFFAGTYFPPEEWKNVLTQITKVYKEDKQSLVETANALTEGIKNTNSLTDLGTQKNEISEADYLTLLKSWKPRFDTEDGGYQGEQKFPLPVNWDALLQHYYLTQDEEVLQMVKTTLDNMARGGIYDQLGGGFSRYTTDPTWLIPHFEKMLYDNAQLISLYSKAYKVIPSNEYRAIIEESIDFVERELSNGQGGFYSSLNADTDGEEGKYYIWTIDELRNVLNTSELELVTKFYNIEPYGNWEKGNNILFRQFSPEEFIREEGISNNEFTSTLATAKKKLFKSRQGRNKPTVDDKSLTSWNALMVDAYLDAYLAIGTPKYLKNAIKCAEFIDDKMLRPDSGLHRSYIDGESGINAFLDDYALLSRAYINLYQVTFDIKWLKKAEKLMLYTIRHFKDEESSMFYYTSDDDKNLVARKLELDDNVMPSSNSVMAHNLFALGTLLENQEYLTMSEEMLGQMYNLVVEDPSFYANWTKLVGTRAFGAYEVAILGNDAMQKNISMQREYLPTSIFMGGQNENLPLLEKKLVEGETLIYVCQNKTCKYPVSLAKEAINIIESYRTGREEKISIWN</sequence>
<dbReference type="PANTHER" id="PTHR42899:SF1">
    <property type="entry name" value="SPERMATOGENESIS-ASSOCIATED PROTEIN 20"/>
    <property type="match status" value="1"/>
</dbReference>
<evidence type="ECO:0000313" key="3">
    <source>
        <dbReference type="Proteomes" id="UP001148482"/>
    </source>
</evidence>
<comment type="caution">
    <text evidence="2">The sequence shown here is derived from an EMBL/GenBank/DDBJ whole genome shotgun (WGS) entry which is preliminary data.</text>
</comment>
<accession>A0A9X3CTZ3</accession>
<feature type="domain" description="Spermatogenesis-associated protein 20-like TRX" evidence="1">
    <location>
        <begin position="41"/>
        <end position="195"/>
    </location>
</feature>
<dbReference type="Gene3D" id="3.40.30.10">
    <property type="entry name" value="Glutaredoxin"/>
    <property type="match status" value="1"/>
</dbReference>
<dbReference type="InterPro" id="IPR004879">
    <property type="entry name" value="Ssp411-like_TRX"/>
</dbReference>
<dbReference type="SUPFAM" id="SSF48208">
    <property type="entry name" value="Six-hairpin glycosidases"/>
    <property type="match status" value="1"/>
</dbReference>
<dbReference type="SUPFAM" id="SSF52833">
    <property type="entry name" value="Thioredoxin-like"/>
    <property type="match status" value="1"/>
</dbReference>
<dbReference type="InterPro" id="IPR008928">
    <property type="entry name" value="6-hairpin_glycosidase_sf"/>
</dbReference>
<dbReference type="PANTHER" id="PTHR42899">
    <property type="entry name" value="SPERMATOGENESIS-ASSOCIATED PROTEIN 20"/>
    <property type="match status" value="1"/>
</dbReference>
<dbReference type="Proteomes" id="UP001148482">
    <property type="component" value="Unassembled WGS sequence"/>
</dbReference>
<dbReference type="CDD" id="cd02955">
    <property type="entry name" value="SSP411"/>
    <property type="match status" value="1"/>
</dbReference>
<evidence type="ECO:0000259" key="1">
    <source>
        <dbReference type="Pfam" id="PF03190"/>
    </source>
</evidence>
<proteinExistence type="predicted"/>
<protein>
    <submittedName>
        <fullName evidence="2">Thioredoxin domain-containing protein</fullName>
    </submittedName>
</protein>
<gene>
    <name evidence="2" type="ORF">OQ279_00410</name>
</gene>
<evidence type="ECO:0000313" key="2">
    <source>
        <dbReference type="EMBL" id="MCX2836596.1"/>
    </source>
</evidence>
<dbReference type="Pfam" id="PF03190">
    <property type="entry name" value="Thioredox_DsbH"/>
    <property type="match status" value="1"/>
</dbReference>
<dbReference type="RefSeq" id="WP_266067772.1">
    <property type="nucleotide sequence ID" value="NZ_JAPJDA010000001.1"/>
</dbReference>
<keyword evidence="3" id="KW-1185">Reference proteome</keyword>